<proteinExistence type="predicted"/>
<name>A0A9B0U8P7_CHRAS</name>
<dbReference type="PRINTS" id="PR01407">
    <property type="entry name" value="BUTYPHLNCDUF"/>
</dbReference>
<dbReference type="InterPro" id="IPR043136">
    <property type="entry name" value="B30.2/SPRY_sf"/>
</dbReference>
<comment type="subcellular location">
    <subcellularLocation>
        <location evidence="1">Membrane</location>
        <topology evidence="1">Single-pass membrane protein</topology>
    </subcellularLocation>
</comment>
<sequence>NVVLDPDTAHHNLILSEDGRCVTWNEKAQELPENEQRFSALPCVLGRQLINSGRHYWEVEVGDRGFWDLGICRNNVMRKGRIVIKPEDGFWAIRFYKNEYWALTSPEAKLTLKNHPTKVCIFLDYENGCISFYNMTNNSHIHTFEQCSFNGPLRPLFRIWPNEPGHLIICSVS</sequence>
<organism evidence="5 6">
    <name type="scientific">Chrysochloris asiatica</name>
    <name type="common">Cape golden mole</name>
    <dbReference type="NCBI Taxonomy" id="185453"/>
    <lineage>
        <taxon>Eukaryota</taxon>
        <taxon>Metazoa</taxon>
        <taxon>Chordata</taxon>
        <taxon>Craniata</taxon>
        <taxon>Vertebrata</taxon>
        <taxon>Euteleostomi</taxon>
        <taxon>Mammalia</taxon>
        <taxon>Eutheria</taxon>
        <taxon>Afrotheria</taxon>
        <taxon>Chrysochloridae</taxon>
        <taxon>Chrysochlorinae</taxon>
        <taxon>Chrysochloris</taxon>
    </lineage>
</organism>
<keyword evidence="5" id="KW-1185">Reference proteome</keyword>
<dbReference type="SMART" id="SM00589">
    <property type="entry name" value="PRY"/>
    <property type="match status" value="1"/>
</dbReference>
<dbReference type="PROSITE" id="PS50188">
    <property type="entry name" value="B302_SPRY"/>
    <property type="match status" value="1"/>
</dbReference>
<dbReference type="GeneID" id="102831602"/>
<evidence type="ECO:0000259" key="4">
    <source>
        <dbReference type="PROSITE" id="PS50188"/>
    </source>
</evidence>
<evidence type="ECO:0000313" key="6">
    <source>
        <dbReference type="RefSeq" id="XP_006877942.1"/>
    </source>
</evidence>
<dbReference type="InterPro" id="IPR013320">
    <property type="entry name" value="ConA-like_dom_sf"/>
</dbReference>
<dbReference type="PANTHER" id="PTHR24103">
    <property type="entry name" value="E3 UBIQUITIN-PROTEIN LIGASE TRIM"/>
    <property type="match status" value="1"/>
</dbReference>
<dbReference type="InterPro" id="IPR037958">
    <property type="entry name" value="SPRY/PRY_BTN1/2"/>
</dbReference>
<feature type="domain" description="B30.2/SPRY" evidence="4">
    <location>
        <begin position="1"/>
        <end position="173"/>
    </location>
</feature>
<dbReference type="CDD" id="cd15819">
    <property type="entry name" value="SPRY_PRY_BTN1_2"/>
    <property type="match status" value="1"/>
</dbReference>
<dbReference type="OrthoDB" id="6105938at2759"/>
<keyword evidence="3" id="KW-0325">Glycoprotein</keyword>
<reference evidence="6" key="1">
    <citation type="submission" date="2025-08" db="UniProtKB">
        <authorList>
            <consortium name="RefSeq"/>
        </authorList>
    </citation>
    <scope>IDENTIFICATION</scope>
    <source>
        <tissue evidence="6">Spleen</tissue>
    </source>
</reference>
<dbReference type="SUPFAM" id="SSF49899">
    <property type="entry name" value="Concanavalin A-like lectins/glucanases"/>
    <property type="match status" value="1"/>
</dbReference>
<evidence type="ECO:0000313" key="5">
    <source>
        <dbReference type="Proteomes" id="UP000504623"/>
    </source>
</evidence>
<dbReference type="RefSeq" id="XP_006877942.1">
    <property type="nucleotide sequence ID" value="XM_006877880.1"/>
</dbReference>
<dbReference type="InterPro" id="IPR050143">
    <property type="entry name" value="TRIM/RBCC"/>
</dbReference>
<dbReference type="AlphaFoldDB" id="A0A9B0U8P7"/>
<dbReference type="Pfam" id="PF13765">
    <property type="entry name" value="PRY"/>
    <property type="match status" value="1"/>
</dbReference>
<evidence type="ECO:0000256" key="1">
    <source>
        <dbReference type="ARBA" id="ARBA00004167"/>
    </source>
</evidence>
<dbReference type="InterPro" id="IPR006574">
    <property type="entry name" value="PRY"/>
</dbReference>
<protein>
    <submittedName>
        <fullName evidence="6">Butyrophilin subfamily 1 member A1-like</fullName>
    </submittedName>
</protein>
<dbReference type="Proteomes" id="UP000504623">
    <property type="component" value="Unplaced"/>
</dbReference>
<dbReference type="SMART" id="SM00449">
    <property type="entry name" value="SPRY"/>
    <property type="match status" value="1"/>
</dbReference>
<dbReference type="GO" id="GO:0016020">
    <property type="term" value="C:membrane"/>
    <property type="evidence" value="ECO:0007669"/>
    <property type="project" value="UniProtKB-SubCell"/>
</dbReference>
<keyword evidence="2" id="KW-1015">Disulfide bond</keyword>
<dbReference type="InterPro" id="IPR003877">
    <property type="entry name" value="SPRY_dom"/>
</dbReference>
<dbReference type="FunFam" id="2.60.120.920:FF:000004">
    <property type="entry name" value="Butyrophilin subfamily 1 member A1"/>
    <property type="match status" value="1"/>
</dbReference>
<dbReference type="InterPro" id="IPR003879">
    <property type="entry name" value="Butyrophylin_SPRY"/>
</dbReference>
<accession>A0A9B0U8P7</accession>
<dbReference type="Pfam" id="PF00622">
    <property type="entry name" value="SPRY"/>
    <property type="match status" value="1"/>
</dbReference>
<dbReference type="InterPro" id="IPR001870">
    <property type="entry name" value="B30.2/SPRY"/>
</dbReference>
<dbReference type="Gene3D" id="2.60.120.920">
    <property type="match status" value="1"/>
</dbReference>
<gene>
    <name evidence="6" type="primary">LOC102831602</name>
</gene>
<evidence type="ECO:0000256" key="3">
    <source>
        <dbReference type="ARBA" id="ARBA00023180"/>
    </source>
</evidence>
<evidence type="ECO:0000256" key="2">
    <source>
        <dbReference type="ARBA" id="ARBA00023157"/>
    </source>
</evidence>
<feature type="non-terminal residue" evidence="6">
    <location>
        <position position="1"/>
    </location>
</feature>